<feature type="binding site" evidence="15">
    <location>
        <begin position="244"/>
        <end position="245"/>
    </location>
    <ligand>
        <name>beta-D-fructose 1,6-bisphosphate</name>
        <dbReference type="ChEBI" id="CHEBI:32966"/>
        <note>ligand shared between dimeric partners</note>
    </ligand>
</feature>
<gene>
    <name evidence="15" type="primary">fbp</name>
    <name evidence="16" type="ORF">A2209_04215</name>
</gene>
<dbReference type="GO" id="GO:0004332">
    <property type="term" value="F:fructose-bisphosphate aldolase activity"/>
    <property type="evidence" value="ECO:0007669"/>
    <property type="project" value="UniProtKB-UniRule"/>
</dbReference>
<comment type="function">
    <text evidence="15">Catalyzes two subsequent steps in gluconeogenesis: the aldol condensation of dihydroxyacetone phosphate (DHAP) and glyceraldehyde-3-phosphate (GA3P) to fructose-1,6-bisphosphate (FBP), and the dephosphorylation of FBP to fructose-6-phosphate (F6P).</text>
</comment>
<evidence type="ECO:0000256" key="7">
    <source>
        <dbReference type="ARBA" id="ARBA00018635"/>
    </source>
</evidence>
<feature type="binding site" evidence="15">
    <location>
        <position position="93"/>
    </location>
    <ligand>
        <name>Mg(2+)</name>
        <dbReference type="ChEBI" id="CHEBI:18420"/>
        <label>1</label>
    </ligand>
</feature>
<keyword evidence="14 15" id="KW-0119">Carbohydrate metabolism</keyword>
<organism evidence="16 17">
    <name type="scientific">Candidatus Roizmanbacteria bacterium RIFOXYA1_FULL_41_12</name>
    <dbReference type="NCBI Taxonomy" id="1802082"/>
    <lineage>
        <taxon>Bacteria</taxon>
        <taxon>Candidatus Roizmaniibacteriota</taxon>
    </lineage>
</organism>
<comment type="catalytic activity">
    <reaction evidence="15">
        <text>beta-D-fructose 1,6-bisphosphate = D-glyceraldehyde 3-phosphate + dihydroxyacetone phosphate</text>
        <dbReference type="Rhea" id="RHEA:14729"/>
        <dbReference type="ChEBI" id="CHEBI:32966"/>
        <dbReference type="ChEBI" id="CHEBI:57642"/>
        <dbReference type="ChEBI" id="CHEBI:59776"/>
        <dbReference type="EC" id="4.1.2.13"/>
    </reaction>
</comment>
<dbReference type="AlphaFoldDB" id="A0A1F7KAI0"/>
<comment type="caution">
    <text evidence="15">Lacks conserved residue(s) required for the propagation of feature annotation.</text>
</comment>
<feature type="binding site" evidence="15">
    <location>
        <position position="268"/>
    </location>
    <ligand>
        <name>dihydroxyacetone phosphate</name>
        <dbReference type="ChEBI" id="CHEBI:57642"/>
    </ligand>
</feature>
<dbReference type="EC" id="4.1.2.13" evidence="15"/>
<evidence type="ECO:0000256" key="6">
    <source>
        <dbReference type="ARBA" id="ARBA00013093"/>
    </source>
</evidence>
<evidence type="ECO:0000256" key="3">
    <source>
        <dbReference type="ARBA" id="ARBA00004742"/>
    </source>
</evidence>
<evidence type="ECO:0000313" key="16">
    <source>
        <dbReference type="EMBL" id="OGK64877.1"/>
    </source>
</evidence>
<feature type="binding site" description="in other chain" evidence="15">
    <location>
        <position position="131"/>
    </location>
    <ligand>
        <name>beta-D-fructose 1,6-bisphosphate</name>
        <dbReference type="ChEBI" id="CHEBI:32966"/>
        <note>ligand shared between dimeric partners</note>
    </ligand>
</feature>
<dbReference type="InterPro" id="IPR002803">
    <property type="entry name" value="FBPase_V"/>
</dbReference>
<feature type="binding site" evidence="15">
    <location>
        <position position="131"/>
    </location>
    <ligand>
        <name>dihydroxyacetone phosphate</name>
        <dbReference type="ChEBI" id="CHEBI:57642"/>
    </ligand>
</feature>
<feature type="binding site" evidence="15">
    <location>
        <position position="130"/>
    </location>
    <ligand>
        <name>Mg(2+)</name>
        <dbReference type="ChEBI" id="CHEBI:18420"/>
        <label>2</label>
    </ligand>
</feature>
<name>A0A1F7KAI0_9BACT</name>
<evidence type="ECO:0000256" key="12">
    <source>
        <dbReference type="ARBA" id="ARBA00023239"/>
    </source>
</evidence>
<keyword evidence="12 15" id="KW-0456">Lyase</keyword>
<feature type="binding site" evidence="15">
    <location>
        <position position="51"/>
    </location>
    <ligand>
        <name>Mg(2+)</name>
        <dbReference type="ChEBI" id="CHEBI:18420"/>
        <label>1</label>
    </ligand>
</feature>
<comment type="cofactor">
    <cofactor evidence="2 15">
        <name>Mg(2+)</name>
        <dbReference type="ChEBI" id="CHEBI:18420"/>
    </cofactor>
</comment>
<feature type="binding site" evidence="15">
    <location>
        <position position="236"/>
    </location>
    <ligand>
        <name>Mg(2+)</name>
        <dbReference type="ChEBI" id="CHEBI:18420"/>
        <label>2</label>
    </ligand>
</feature>
<dbReference type="HAMAP" id="MF_02067">
    <property type="entry name" value="FBP_aldolase_phosphatase"/>
    <property type="match status" value="1"/>
</dbReference>
<feature type="binding site" evidence="15">
    <location>
        <position position="51"/>
    </location>
    <ligand>
        <name>Mg(2+)</name>
        <dbReference type="ChEBI" id="CHEBI:18420"/>
        <label>2</label>
    </ligand>
</feature>
<evidence type="ECO:0000256" key="8">
    <source>
        <dbReference type="ARBA" id="ARBA00022432"/>
    </source>
</evidence>
<dbReference type="InterPro" id="IPR036076">
    <property type="entry name" value="FBPase_V_sf"/>
</dbReference>
<feature type="binding site" evidence="15">
    <location>
        <position position="18"/>
    </location>
    <ligand>
        <name>Mg(2+)</name>
        <dbReference type="ChEBI" id="CHEBI:18420"/>
        <label>1</label>
    </ligand>
</feature>
<dbReference type="Proteomes" id="UP000178450">
    <property type="component" value="Unassembled WGS sequence"/>
</dbReference>
<keyword evidence="13 15" id="KW-0704">Schiff base</keyword>
<dbReference type="EMBL" id="MGBG01000013">
    <property type="protein sequence ID" value="OGK64877.1"/>
    <property type="molecule type" value="Genomic_DNA"/>
</dbReference>
<protein>
    <recommendedName>
        <fullName evidence="7 15">Fructose-1,6-bisphosphate aldolase/phosphatase</fullName>
        <shortName evidence="15">FBP A/P</shortName>
        <shortName evidence="15">FBP aldolase/phosphatase</shortName>
        <ecNumber evidence="6 15">3.1.3.11</ecNumber>
        <ecNumber evidence="15">4.1.2.13</ecNumber>
    </recommendedName>
</protein>
<feature type="binding site" evidence="15">
    <location>
        <position position="235"/>
    </location>
    <ligand>
        <name>Mg(2+)</name>
        <dbReference type="ChEBI" id="CHEBI:18420"/>
        <label>3</label>
    </ligand>
</feature>
<evidence type="ECO:0000256" key="10">
    <source>
        <dbReference type="ARBA" id="ARBA00022801"/>
    </source>
</evidence>
<evidence type="ECO:0000256" key="15">
    <source>
        <dbReference type="HAMAP-Rule" id="MF_02067"/>
    </source>
</evidence>
<feature type="active site" description="Proton acceptor; for FBP phosphatase activity" evidence="15">
    <location>
        <position position="11"/>
    </location>
</feature>
<evidence type="ECO:0000313" key="17">
    <source>
        <dbReference type="Proteomes" id="UP000178450"/>
    </source>
</evidence>
<dbReference type="GO" id="GO:0006094">
    <property type="term" value="P:gluconeogenesis"/>
    <property type="evidence" value="ECO:0007669"/>
    <property type="project" value="UniProtKB-UniRule"/>
</dbReference>
<comment type="similarity">
    <text evidence="4 15">Belongs to the FBP aldolase/phosphatase family.</text>
</comment>
<dbReference type="PANTHER" id="PTHR38341">
    <property type="entry name" value="FRUCTOSE-1,6-BISPHOSPHATE ALDOLASE/PHOSPHATASE"/>
    <property type="match status" value="1"/>
</dbReference>
<feature type="binding site" description="in other chain" evidence="15">
    <location>
        <position position="89"/>
    </location>
    <ligand>
        <name>beta-D-fructose 1,6-bisphosphate</name>
        <dbReference type="ChEBI" id="CHEBI:32966"/>
        <note>ligand shared between dimeric partners</note>
    </ligand>
</feature>
<feature type="binding site" evidence="15">
    <location>
        <position position="235"/>
    </location>
    <ligand>
        <name>Mg(2+)</name>
        <dbReference type="ChEBI" id="CHEBI:18420"/>
        <label>4</label>
    </ligand>
</feature>
<dbReference type="SUPFAM" id="SSF111249">
    <property type="entry name" value="Sulfolobus fructose-1,6-bisphosphatase-like"/>
    <property type="match status" value="1"/>
</dbReference>
<evidence type="ECO:0000256" key="2">
    <source>
        <dbReference type="ARBA" id="ARBA00001946"/>
    </source>
</evidence>
<feature type="binding site" evidence="15">
    <location>
        <position position="11"/>
    </location>
    <ligand>
        <name>Mg(2+)</name>
        <dbReference type="ChEBI" id="CHEBI:18420"/>
        <label>1</label>
    </ligand>
</feature>
<feature type="binding site" evidence="15">
    <location>
        <position position="18"/>
    </location>
    <ligand>
        <name>dihydroxyacetone phosphate</name>
        <dbReference type="ChEBI" id="CHEBI:57642"/>
    </ligand>
</feature>
<dbReference type="Pfam" id="PF01950">
    <property type="entry name" value="FBPase_3"/>
    <property type="match status" value="1"/>
</dbReference>
<feature type="binding site" description="in other chain" evidence="15">
    <location>
        <position position="268"/>
    </location>
    <ligand>
        <name>beta-D-fructose 1,6-bisphosphate</name>
        <dbReference type="ChEBI" id="CHEBI:32966"/>
        <note>ligand shared between dimeric partners</note>
    </ligand>
</feature>
<comment type="domain">
    <text evidence="15">Consists of a single catalytic domain, but remodels its active-site architecture via a large structural change to exhibit dual activities.</text>
</comment>
<feature type="binding site" evidence="15">
    <location>
        <position position="236"/>
    </location>
    <ligand>
        <name>Mg(2+)</name>
        <dbReference type="ChEBI" id="CHEBI:18420"/>
        <label>3</label>
    </ligand>
</feature>
<accession>A0A1F7KAI0</accession>
<keyword evidence="8 15" id="KW-0312">Gluconeogenesis</keyword>
<sequence length="365" mass="41211">MKITLSLIKADIGSVGGHTKPSEKLLNTVLNHVRQKSKQLLIDYKVFYTGDDIAILMSHKHGVENKRIHKLAWDAFILGTKVAKSQGLYGAGQDILKDSFSGNVKGMGPAVAEIEFKERENETILVFTMDKTEPGAFNLPFYFAFADPMWCPGLMLAPPIMKGFTYEIIDTEYLKSEKTIRLNAPEDLYDIACLLRETRRYVIKSIWSREYPTEQAVAVSITRLKHIAGRYVGKDDPVAIVRAQKIFPATEEVGGCFRLAHYVGGDTRGSHNQPLMPVKFKSPASVHYCIPIVQGMGISIKNGVMTEHVDLFDEPFWDYVRERASIKSIMMRDQGFVEPSMVPRDELEYGGIVERLAKLEKKFKK</sequence>
<comment type="subunit">
    <text evidence="5 15">Homooctamer; dimer of tetramers.</text>
</comment>
<dbReference type="GO" id="GO:0000287">
    <property type="term" value="F:magnesium ion binding"/>
    <property type="evidence" value="ECO:0007669"/>
    <property type="project" value="UniProtKB-UniRule"/>
</dbReference>
<feature type="binding site" evidence="15">
    <location>
        <position position="52"/>
    </location>
    <ligand>
        <name>Mg(2+)</name>
        <dbReference type="ChEBI" id="CHEBI:18420"/>
        <label>2</label>
    </ligand>
</feature>
<evidence type="ECO:0000256" key="14">
    <source>
        <dbReference type="ARBA" id="ARBA00023277"/>
    </source>
</evidence>
<comment type="pathway">
    <text evidence="3 15">Carbohydrate biosynthesis; gluconeogenesis.</text>
</comment>
<dbReference type="GO" id="GO:0042132">
    <property type="term" value="F:fructose 1,6-bisphosphate 1-phosphatase activity"/>
    <property type="evidence" value="ECO:0007669"/>
    <property type="project" value="UniProtKB-UniRule"/>
</dbReference>
<comment type="caution">
    <text evidence="16">The sequence shown here is derived from an EMBL/GenBank/DDBJ whole genome shotgun (WGS) entry which is preliminary data.</text>
</comment>
<keyword evidence="9 15" id="KW-0479">Metal-binding</keyword>
<evidence type="ECO:0000256" key="9">
    <source>
        <dbReference type="ARBA" id="ARBA00022723"/>
    </source>
</evidence>
<evidence type="ECO:0000256" key="13">
    <source>
        <dbReference type="ARBA" id="ARBA00023270"/>
    </source>
</evidence>
<dbReference type="PANTHER" id="PTHR38341:SF1">
    <property type="entry name" value="FRUCTOSE-1,6-BISPHOSPHATE ALDOLASE_PHOSPHATASE"/>
    <property type="match status" value="1"/>
</dbReference>
<dbReference type="EC" id="3.1.3.11" evidence="6 15"/>
<feature type="binding site" description="in other chain" evidence="15">
    <location>
        <position position="349"/>
    </location>
    <ligand>
        <name>beta-D-fructose 1,6-bisphosphate</name>
        <dbReference type="ChEBI" id="CHEBI:32966"/>
        <note>ligand shared between dimeric partners</note>
    </ligand>
</feature>
<evidence type="ECO:0000256" key="1">
    <source>
        <dbReference type="ARBA" id="ARBA00001273"/>
    </source>
</evidence>
<keyword evidence="11 15" id="KW-0460">Magnesium</keyword>
<evidence type="ECO:0000256" key="11">
    <source>
        <dbReference type="ARBA" id="ARBA00022842"/>
    </source>
</evidence>
<comment type="catalytic activity">
    <reaction evidence="1 15">
        <text>beta-D-fructose 1,6-bisphosphate + H2O = beta-D-fructose 6-phosphate + phosphate</text>
        <dbReference type="Rhea" id="RHEA:11064"/>
        <dbReference type="ChEBI" id="CHEBI:15377"/>
        <dbReference type="ChEBI" id="CHEBI:32966"/>
        <dbReference type="ChEBI" id="CHEBI:43474"/>
        <dbReference type="ChEBI" id="CHEBI:57634"/>
        <dbReference type="EC" id="3.1.3.11"/>
    </reaction>
</comment>
<feature type="active site" description="Schiff-base intermediate with DHAP; for FBP aldolase activity" evidence="15">
    <location>
        <position position="234"/>
    </location>
</feature>
<feature type="binding site" description="in other chain" evidence="15">
    <location>
        <begin position="102"/>
        <end position="103"/>
    </location>
    <ligand>
        <name>beta-D-fructose 1,6-bisphosphate</name>
        <dbReference type="ChEBI" id="CHEBI:32966"/>
        <note>ligand shared between dimeric partners</note>
    </ligand>
</feature>
<evidence type="ECO:0000256" key="5">
    <source>
        <dbReference type="ARBA" id="ARBA00011820"/>
    </source>
</evidence>
<proteinExistence type="inferred from homology"/>
<evidence type="ECO:0000256" key="4">
    <source>
        <dbReference type="ARBA" id="ARBA00010693"/>
    </source>
</evidence>
<reference evidence="16 17" key="1">
    <citation type="journal article" date="2016" name="Nat. Commun.">
        <title>Thousands of microbial genomes shed light on interconnected biogeochemical processes in an aquifer system.</title>
        <authorList>
            <person name="Anantharaman K."/>
            <person name="Brown C.T."/>
            <person name="Hug L.A."/>
            <person name="Sharon I."/>
            <person name="Castelle C.J."/>
            <person name="Probst A.J."/>
            <person name="Thomas B.C."/>
            <person name="Singh A."/>
            <person name="Wilkins M.J."/>
            <person name="Karaoz U."/>
            <person name="Brodie E.L."/>
            <person name="Williams K.H."/>
            <person name="Hubbard S.S."/>
            <person name="Banfield J.F."/>
        </authorList>
    </citation>
    <scope>NUCLEOTIDE SEQUENCE [LARGE SCALE GENOMIC DNA]</scope>
</reference>
<dbReference type="UniPathway" id="UPA00138"/>
<feature type="binding site" evidence="15">
    <location>
        <position position="234"/>
    </location>
    <ligand>
        <name>Mg(2+)</name>
        <dbReference type="ChEBI" id="CHEBI:18420"/>
        <label>3</label>
    </ligand>
</feature>
<feature type="active site" description="Proton donor/acceptor; for FBP aldolase activity" evidence="15">
    <location>
        <position position="231"/>
    </location>
</feature>
<keyword evidence="10 15" id="KW-0378">Hydrolase</keyword>
<dbReference type="PIRSF" id="PIRSF015647">
    <property type="entry name" value="FBPtase_archl"/>
    <property type="match status" value="1"/>
</dbReference>
<feature type="binding site" description="in other chain" evidence="15">
    <location>
        <position position="18"/>
    </location>
    <ligand>
        <name>beta-D-fructose 1,6-bisphosphate</name>
        <dbReference type="ChEBI" id="CHEBI:32966"/>
        <note>ligand shared between dimeric partners</note>
    </ligand>
</feature>